<keyword evidence="2" id="KW-1185">Reference proteome</keyword>
<organism evidence="1 2">
    <name type="scientific">Larinioides sclopetarius</name>
    <dbReference type="NCBI Taxonomy" id="280406"/>
    <lineage>
        <taxon>Eukaryota</taxon>
        <taxon>Metazoa</taxon>
        <taxon>Ecdysozoa</taxon>
        <taxon>Arthropoda</taxon>
        <taxon>Chelicerata</taxon>
        <taxon>Arachnida</taxon>
        <taxon>Araneae</taxon>
        <taxon>Araneomorphae</taxon>
        <taxon>Entelegynae</taxon>
        <taxon>Araneoidea</taxon>
        <taxon>Araneidae</taxon>
        <taxon>Larinioides</taxon>
    </lineage>
</organism>
<comment type="caution">
    <text evidence="1">The sequence shown here is derived from an EMBL/GenBank/DDBJ whole genome shotgun (WGS) entry which is preliminary data.</text>
</comment>
<name>A0AAV1ZCM1_9ARAC</name>
<feature type="non-terminal residue" evidence="1">
    <location>
        <position position="1"/>
    </location>
</feature>
<feature type="non-terminal residue" evidence="1">
    <location>
        <position position="70"/>
    </location>
</feature>
<dbReference type="EMBL" id="CAXIEN010000039">
    <property type="protein sequence ID" value="CAL1269212.1"/>
    <property type="molecule type" value="Genomic_DNA"/>
</dbReference>
<gene>
    <name evidence="1" type="ORF">LARSCL_LOCUS4622</name>
</gene>
<protein>
    <submittedName>
        <fullName evidence="1">Uncharacterized protein</fullName>
    </submittedName>
</protein>
<evidence type="ECO:0000313" key="1">
    <source>
        <dbReference type="EMBL" id="CAL1269212.1"/>
    </source>
</evidence>
<sequence length="70" mass="8054">LLLLNSWLIRCKDIGSFWHITDIHVDLNYSRFGNEENLCHEEGTLSGINETDSGLYGNFLCDTPWLLLNI</sequence>
<dbReference type="AlphaFoldDB" id="A0AAV1ZCM1"/>
<accession>A0AAV1ZCM1</accession>
<dbReference type="Proteomes" id="UP001497382">
    <property type="component" value="Unassembled WGS sequence"/>
</dbReference>
<proteinExistence type="predicted"/>
<evidence type="ECO:0000313" key="2">
    <source>
        <dbReference type="Proteomes" id="UP001497382"/>
    </source>
</evidence>
<reference evidence="1 2" key="1">
    <citation type="submission" date="2024-04" db="EMBL/GenBank/DDBJ databases">
        <authorList>
            <person name="Rising A."/>
            <person name="Reimegard J."/>
            <person name="Sonavane S."/>
            <person name="Akerstrom W."/>
            <person name="Nylinder S."/>
            <person name="Hedman E."/>
            <person name="Kallberg Y."/>
        </authorList>
    </citation>
    <scope>NUCLEOTIDE SEQUENCE [LARGE SCALE GENOMIC DNA]</scope>
</reference>